<keyword evidence="3" id="KW-1185">Reference proteome</keyword>
<feature type="compositionally biased region" description="Basic and acidic residues" evidence="1">
    <location>
        <begin position="46"/>
        <end position="60"/>
    </location>
</feature>
<evidence type="ECO:0000256" key="1">
    <source>
        <dbReference type="SAM" id="MobiDB-lite"/>
    </source>
</evidence>
<dbReference type="EMBL" id="SRLO01001290">
    <property type="protein sequence ID" value="TNN39318.1"/>
    <property type="molecule type" value="Genomic_DNA"/>
</dbReference>
<sequence length="60" mass="6541">MEQGHPARSSASGSSVAVQSRLRGSHRTERFIRTPGARHQTPGAGESDRRVDRSSTTENH</sequence>
<name>A0A4Z2FDT7_9TELE</name>
<comment type="caution">
    <text evidence="2">The sequence shown here is derived from an EMBL/GenBank/DDBJ whole genome shotgun (WGS) entry which is preliminary data.</text>
</comment>
<dbReference type="Proteomes" id="UP000314294">
    <property type="component" value="Unassembled WGS sequence"/>
</dbReference>
<dbReference type="AlphaFoldDB" id="A0A4Z2FDT7"/>
<protein>
    <submittedName>
        <fullName evidence="2">Uncharacterized protein</fullName>
    </submittedName>
</protein>
<accession>A0A4Z2FDT7</accession>
<feature type="compositionally biased region" description="Low complexity" evidence="1">
    <location>
        <begin position="7"/>
        <end position="21"/>
    </location>
</feature>
<evidence type="ECO:0000313" key="3">
    <source>
        <dbReference type="Proteomes" id="UP000314294"/>
    </source>
</evidence>
<evidence type="ECO:0000313" key="2">
    <source>
        <dbReference type="EMBL" id="TNN39318.1"/>
    </source>
</evidence>
<organism evidence="2 3">
    <name type="scientific">Liparis tanakae</name>
    <name type="common">Tanaka's snailfish</name>
    <dbReference type="NCBI Taxonomy" id="230148"/>
    <lineage>
        <taxon>Eukaryota</taxon>
        <taxon>Metazoa</taxon>
        <taxon>Chordata</taxon>
        <taxon>Craniata</taxon>
        <taxon>Vertebrata</taxon>
        <taxon>Euteleostomi</taxon>
        <taxon>Actinopterygii</taxon>
        <taxon>Neopterygii</taxon>
        <taxon>Teleostei</taxon>
        <taxon>Neoteleostei</taxon>
        <taxon>Acanthomorphata</taxon>
        <taxon>Eupercaria</taxon>
        <taxon>Perciformes</taxon>
        <taxon>Cottioidei</taxon>
        <taxon>Cottales</taxon>
        <taxon>Liparidae</taxon>
        <taxon>Liparis</taxon>
    </lineage>
</organism>
<reference evidence="2 3" key="1">
    <citation type="submission" date="2019-03" db="EMBL/GenBank/DDBJ databases">
        <title>First draft genome of Liparis tanakae, snailfish: a comprehensive survey of snailfish specific genes.</title>
        <authorList>
            <person name="Kim W."/>
            <person name="Song I."/>
            <person name="Jeong J.-H."/>
            <person name="Kim D."/>
            <person name="Kim S."/>
            <person name="Ryu S."/>
            <person name="Song J.Y."/>
            <person name="Lee S.K."/>
        </authorList>
    </citation>
    <scope>NUCLEOTIDE SEQUENCE [LARGE SCALE GENOMIC DNA]</scope>
    <source>
        <tissue evidence="2">Muscle</tissue>
    </source>
</reference>
<gene>
    <name evidence="2" type="ORF">EYF80_050523</name>
</gene>
<feature type="region of interest" description="Disordered" evidence="1">
    <location>
        <begin position="1"/>
        <end position="60"/>
    </location>
</feature>
<proteinExistence type="predicted"/>